<evidence type="ECO:0000313" key="1">
    <source>
        <dbReference type="EMBL" id="MBX48356.1"/>
    </source>
</evidence>
<protein>
    <submittedName>
        <fullName evidence="1">Uncharacterized protein MANES_06G147000</fullName>
    </submittedName>
</protein>
<reference evidence="1" key="1">
    <citation type="submission" date="2018-02" db="EMBL/GenBank/DDBJ databases">
        <title>Rhizophora mucronata_Transcriptome.</title>
        <authorList>
            <person name="Meera S.P."/>
            <person name="Sreeshan A."/>
            <person name="Augustine A."/>
        </authorList>
    </citation>
    <scope>NUCLEOTIDE SEQUENCE</scope>
    <source>
        <tissue evidence="1">Leaf</tissue>
    </source>
</reference>
<organism evidence="1">
    <name type="scientific">Rhizophora mucronata</name>
    <name type="common">Asiatic mangrove</name>
    <dbReference type="NCBI Taxonomy" id="61149"/>
    <lineage>
        <taxon>Eukaryota</taxon>
        <taxon>Viridiplantae</taxon>
        <taxon>Streptophyta</taxon>
        <taxon>Embryophyta</taxon>
        <taxon>Tracheophyta</taxon>
        <taxon>Spermatophyta</taxon>
        <taxon>Magnoliopsida</taxon>
        <taxon>eudicotyledons</taxon>
        <taxon>Gunneridae</taxon>
        <taxon>Pentapetalae</taxon>
        <taxon>rosids</taxon>
        <taxon>fabids</taxon>
        <taxon>Malpighiales</taxon>
        <taxon>Rhizophoraceae</taxon>
        <taxon>Rhizophora</taxon>
    </lineage>
</organism>
<name>A0A2P2P0V1_RHIMU</name>
<sequence>MQQLLHHMSIRAHRFFEAALCFFILQVPVFSKSFVISKFMANV</sequence>
<dbReference type="EMBL" id="GGEC01067872">
    <property type="protein sequence ID" value="MBX48356.1"/>
    <property type="molecule type" value="Transcribed_RNA"/>
</dbReference>
<accession>A0A2P2P0V1</accession>
<dbReference type="AlphaFoldDB" id="A0A2P2P0V1"/>
<proteinExistence type="predicted"/>